<accession>A0A563F1U4</accession>
<protein>
    <submittedName>
        <fullName evidence="1">Uncharacterized protein</fullName>
    </submittedName>
</protein>
<gene>
    <name evidence="1" type="ORF">FKR81_04130</name>
</gene>
<keyword evidence="2" id="KW-1185">Reference proteome</keyword>
<comment type="caution">
    <text evidence="1">The sequence shown here is derived from an EMBL/GenBank/DDBJ whole genome shotgun (WGS) entry which is preliminary data.</text>
</comment>
<dbReference type="AlphaFoldDB" id="A0A563F1U4"/>
<evidence type="ECO:0000313" key="2">
    <source>
        <dbReference type="Proteomes" id="UP000316639"/>
    </source>
</evidence>
<dbReference type="EMBL" id="VOBR01000002">
    <property type="protein sequence ID" value="TWP53947.1"/>
    <property type="molecule type" value="Genomic_DNA"/>
</dbReference>
<evidence type="ECO:0000313" key="1">
    <source>
        <dbReference type="EMBL" id="TWP53947.1"/>
    </source>
</evidence>
<proteinExistence type="predicted"/>
<sequence length="116" mass="12333">MITEGAWMAGLGAAEAADRYGRFLEDRGFVVLRKDGGLEFTAESADGAHLVVVVPCCLTGVEVGELQKPGTTVVFSGPVDRELVHRLTMLDVPVVWWNGSIWNGSGSAYSAGMTSM</sequence>
<reference evidence="1 2" key="1">
    <citation type="submission" date="2019-07" db="EMBL/GenBank/DDBJ databases">
        <title>Lentzea xizangensis sp. nov., isolated from Qinghai-Tibetan Plateau Soils.</title>
        <authorList>
            <person name="Huang J."/>
        </authorList>
    </citation>
    <scope>NUCLEOTIDE SEQUENCE [LARGE SCALE GENOMIC DNA]</scope>
    <source>
        <strain evidence="1 2">FXJ1.1311</strain>
    </source>
</reference>
<dbReference type="RefSeq" id="WP_146349543.1">
    <property type="nucleotide sequence ID" value="NZ_VOBR01000002.1"/>
</dbReference>
<name>A0A563F1U4_9PSEU</name>
<dbReference type="Proteomes" id="UP000316639">
    <property type="component" value="Unassembled WGS sequence"/>
</dbReference>
<organism evidence="1 2">
    <name type="scientific">Lentzea tibetensis</name>
    <dbReference type="NCBI Taxonomy" id="2591470"/>
    <lineage>
        <taxon>Bacteria</taxon>
        <taxon>Bacillati</taxon>
        <taxon>Actinomycetota</taxon>
        <taxon>Actinomycetes</taxon>
        <taxon>Pseudonocardiales</taxon>
        <taxon>Pseudonocardiaceae</taxon>
        <taxon>Lentzea</taxon>
    </lineage>
</organism>